<sequence>MAKELQPWVRTFPDEYYKELFRLKGLNYKKDSVQRPRYFGLITNDVVYKRLAPGILEELQRQTPKSSSGRPKNKLHQRLTPDMGTQSCVSTSPLSSQS</sequence>
<dbReference type="InterPro" id="IPR018874">
    <property type="entry name" value="Phage_Mx8_p63_C"/>
</dbReference>
<protein>
    <recommendedName>
        <fullName evidence="2">Bacteriophage Mx8 p63 C-terminal domain-containing protein</fullName>
    </recommendedName>
</protein>
<evidence type="ECO:0000313" key="4">
    <source>
        <dbReference type="Proteomes" id="UP000321534"/>
    </source>
</evidence>
<proteinExistence type="predicted"/>
<comment type="caution">
    <text evidence="3">The sequence shown here is derived from an EMBL/GenBank/DDBJ whole genome shotgun (WGS) entry which is preliminary data.</text>
</comment>
<evidence type="ECO:0000256" key="1">
    <source>
        <dbReference type="SAM" id="MobiDB-lite"/>
    </source>
</evidence>
<accession>A0A512CZ06</accession>
<feature type="domain" description="Bacteriophage Mx8 p63 C-terminal" evidence="2">
    <location>
        <begin position="2"/>
        <end position="86"/>
    </location>
</feature>
<organism evidence="3 4">
    <name type="scientific">Terrabacter aerolatus</name>
    <dbReference type="NCBI Taxonomy" id="422442"/>
    <lineage>
        <taxon>Bacteria</taxon>
        <taxon>Bacillati</taxon>
        <taxon>Actinomycetota</taxon>
        <taxon>Actinomycetes</taxon>
        <taxon>Micrococcales</taxon>
        <taxon>Intrasporangiaceae</taxon>
        <taxon>Terrabacter</taxon>
    </lineage>
</organism>
<dbReference type="Pfam" id="PF10546">
    <property type="entry name" value="P63C"/>
    <property type="match status" value="1"/>
</dbReference>
<dbReference type="EMBL" id="BJYX01000004">
    <property type="protein sequence ID" value="GEO29442.1"/>
    <property type="molecule type" value="Genomic_DNA"/>
</dbReference>
<name>A0A512CZ06_9MICO</name>
<dbReference type="AlphaFoldDB" id="A0A512CZ06"/>
<dbReference type="RefSeq" id="WP_222594077.1">
    <property type="nucleotide sequence ID" value="NZ_BJYX01000004.1"/>
</dbReference>
<dbReference type="Proteomes" id="UP000321534">
    <property type="component" value="Unassembled WGS sequence"/>
</dbReference>
<feature type="compositionally biased region" description="Polar residues" evidence="1">
    <location>
        <begin position="61"/>
        <end position="70"/>
    </location>
</feature>
<feature type="region of interest" description="Disordered" evidence="1">
    <location>
        <begin position="59"/>
        <end position="98"/>
    </location>
</feature>
<keyword evidence="4" id="KW-1185">Reference proteome</keyword>
<evidence type="ECO:0000313" key="3">
    <source>
        <dbReference type="EMBL" id="GEO29442.1"/>
    </source>
</evidence>
<gene>
    <name evidence="3" type="ORF">TAE01_12520</name>
</gene>
<reference evidence="3 4" key="1">
    <citation type="submission" date="2019-07" db="EMBL/GenBank/DDBJ databases">
        <title>Whole genome shotgun sequence of Terrabacter aerolatus NBRC 106305.</title>
        <authorList>
            <person name="Hosoyama A."/>
            <person name="Uohara A."/>
            <person name="Ohji S."/>
            <person name="Ichikawa N."/>
        </authorList>
    </citation>
    <scope>NUCLEOTIDE SEQUENCE [LARGE SCALE GENOMIC DNA]</scope>
    <source>
        <strain evidence="3 4">NBRC 106305</strain>
    </source>
</reference>
<evidence type="ECO:0000259" key="2">
    <source>
        <dbReference type="Pfam" id="PF10546"/>
    </source>
</evidence>
<feature type="compositionally biased region" description="Polar residues" evidence="1">
    <location>
        <begin position="83"/>
        <end position="98"/>
    </location>
</feature>